<proteinExistence type="predicted"/>
<feature type="chain" id="PRO_5019450520" evidence="3">
    <location>
        <begin position="36"/>
        <end position="910"/>
    </location>
</feature>
<dbReference type="EMBL" id="NHTK01001146">
    <property type="protein sequence ID" value="PPR02772.1"/>
    <property type="molecule type" value="Genomic_DNA"/>
</dbReference>
<dbReference type="OrthoDB" id="3234968at2759"/>
<evidence type="ECO:0000256" key="2">
    <source>
        <dbReference type="SAM" id="Phobius"/>
    </source>
</evidence>
<feature type="compositionally biased region" description="Basic and acidic residues" evidence="1">
    <location>
        <begin position="339"/>
        <end position="354"/>
    </location>
</feature>
<comment type="caution">
    <text evidence="4">The sequence shown here is derived from an EMBL/GenBank/DDBJ whole genome shotgun (WGS) entry which is preliminary data.</text>
</comment>
<feature type="region of interest" description="Disordered" evidence="1">
    <location>
        <begin position="322"/>
        <end position="357"/>
    </location>
</feature>
<feature type="region of interest" description="Disordered" evidence="1">
    <location>
        <begin position="633"/>
        <end position="681"/>
    </location>
</feature>
<feature type="region of interest" description="Disordered" evidence="1">
    <location>
        <begin position="853"/>
        <end position="910"/>
    </location>
</feature>
<feature type="compositionally biased region" description="Basic and acidic residues" evidence="1">
    <location>
        <begin position="534"/>
        <end position="550"/>
    </location>
</feature>
<feature type="compositionally biased region" description="Pro residues" evidence="1">
    <location>
        <begin position="451"/>
        <end position="460"/>
    </location>
</feature>
<feature type="region of interest" description="Disordered" evidence="1">
    <location>
        <begin position="812"/>
        <end position="841"/>
    </location>
</feature>
<keyword evidence="3" id="KW-0732">Signal</keyword>
<feature type="signal peptide" evidence="3">
    <location>
        <begin position="1"/>
        <end position="35"/>
    </location>
</feature>
<gene>
    <name evidence="4" type="ORF">CVT24_002246</name>
</gene>
<protein>
    <submittedName>
        <fullName evidence="4">Uncharacterized protein</fullName>
    </submittedName>
</protein>
<dbReference type="Proteomes" id="UP000284842">
    <property type="component" value="Unassembled WGS sequence"/>
</dbReference>
<keyword evidence="2" id="KW-1133">Transmembrane helix</keyword>
<feature type="compositionally biased region" description="Low complexity" evidence="1">
    <location>
        <begin position="423"/>
        <end position="450"/>
    </location>
</feature>
<keyword evidence="2" id="KW-0812">Transmembrane</keyword>
<keyword evidence="2" id="KW-0472">Membrane</keyword>
<feature type="transmembrane region" description="Helical" evidence="2">
    <location>
        <begin position="276"/>
        <end position="299"/>
    </location>
</feature>
<feature type="region of interest" description="Disordered" evidence="1">
    <location>
        <begin position="194"/>
        <end position="270"/>
    </location>
</feature>
<keyword evidence="5" id="KW-1185">Reference proteome</keyword>
<feature type="region of interest" description="Disordered" evidence="1">
    <location>
        <begin position="423"/>
        <end position="463"/>
    </location>
</feature>
<dbReference type="AlphaFoldDB" id="A0A409YIF1"/>
<feature type="compositionally biased region" description="Gly residues" evidence="1">
    <location>
        <begin position="328"/>
        <end position="338"/>
    </location>
</feature>
<feature type="compositionally biased region" description="Polar residues" evidence="1">
    <location>
        <begin position="563"/>
        <end position="573"/>
    </location>
</feature>
<evidence type="ECO:0000313" key="4">
    <source>
        <dbReference type="EMBL" id="PPR02772.1"/>
    </source>
</evidence>
<reference evidence="4 5" key="1">
    <citation type="journal article" date="2018" name="Evol. Lett.">
        <title>Horizontal gene cluster transfer increased hallucinogenic mushroom diversity.</title>
        <authorList>
            <person name="Reynolds H.T."/>
            <person name="Vijayakumar V."/>
            <person name="Gluck-Thaler E."/>
            <person name="Korotkin H.B."/>
            <person name="Matheny P.B."/>
            <person name="Slot J.C."/>
        </authorList>
    </citation>
    <scope>NUCLEOTIDE SEQUENCE [LARGE SCALE GENOMIC DNA]</scope>
    <source>
        <strain evidence="4 5">2629</strain>
    </source>
</reference>
<sequence length="910" mass="94530">MTPSYSCTVSSRFCLTRLTFLHVFLLSALFPLTSAIQNITILSSDSFIAYEPSQGSWNAIGDSGASNGAFWLTRMEGGTATITATFRSVHFTSPLWPFPVLVDIAVISGSDEVVHTIDLTDYSVPMGIAPPTGLTDSSRGSEVRWSFHDLDASGGGANRERTVRVSAAMSESGWIGIVDSFIFEVAGPGDPPLFVPAPLSGSDGAGSGGGSTSTSAGSSSDTGSGMTSGTSDPNSTTTPPDTTPNPNLNSTTSSANANAGATSNHEQSKRDAKVRIAIITGAVCGALVLFVIPIGVLWLRRRGAKRAMDDFYEKRGMGPGSVSDVEVGGAGAGASGGRLGERDVEKGNESESNVKGRNACDYGAEKALPNPFDDDVTTITPSKMQTFGPYVLPNPVQKGDDAKGSGLGLLNTTFLDAYSHPSSSSIPSTPFSTSFPTYSQTTSRVTSSIQPPRPPTPQPYTPSSVSHGMYPATLALGFHDDASMSTFSFSAVSPFRESGVLGAHDGYGFGAAGAEIQMRMRMVGGGCESTGSERGVEDGKSGESESREGACEVGSGNGKERYSGQSSDSSERLLTTTCGGSAEGAVVWHAIRVGVGYSNGDSSSDSNSYHYDRSVVPEPIPIPEFTPVQSRRATLDLDGPGDQLEGSRLETPTPHSPYPQSRAETPNLHPQSRAATPGMYGSRCATPGYAGASNTVTPSSEFGSAQWHDVVHGFPMPPHPHPHVTENAAEAPGLEAGPSTSAVYFDSTRRDSCWSASFPFPVPRIPLPGVPLSVAGGHSVPYIPRLSPIPGSATPTRTAFQVNTGAAPVRALPAIPTSTSGSTLRPPMSGSSHLDDDDDDDTVRLGTVTTGQVKGTREGDEVLVQPRKPFANGADDLKSGVGYEAPPTPPPSGRGARFAFQLGMEGSSGA</sequence>
<evidence type="ECO:0000313" key="5">
    <source>
        <dbReference type="Proteomes" id="UP000284842"/>
    </source>
</evidence>
<evidence type="ECO:0000256" key="3">
    <source>
        <dbReference type="SAM" id="SignalP"/>
    </source>
</evidence>
<accession>A0A409YIF1</accession>
<feature type="compositionally biased region" description="Low complexity" evidence="1">
    <location>
        <begin position="212"/>
        <end position="264"/>
    </location>
</feature>
<evidence type="ECO:0000256" key="1">
    <source>
        <dbReference type="SAM" id="MobiDB-lite"/>
    </source>
</evidence>
<feature type="region of interest" description="Disordered" evidence="1">
    <location>
        <begin position="527"/>
        <end position="573"/>
    </location>
</feature>
<organism evidence="4 5">
    <name type="scientific">Panaeolus cyanescens</name>
    <dbReference type="NCBI Taxonomy" id="181874"/>
    <lineage>
        <taxon>Eukaryota</taxon>
        <taxon>Fungi</taxon>
        <taxon>Dikarya</taxon>
        <taxon>Basidiomycota</taxon>
        <taxon>Agaricomycotina</taxon>
        <taxon>Agaricomycetes</taxon>
        <taxon>Agaricomycetidae</taxon>
        <taxon>Agaricales</taxon>
        <taxon>Agaricineae</taxon>
        <taxon>Galeropsidaceae</taxon>
        <taxon>Panaeolus</taxon>
    </lineage>
</organism>
<name>A0A409YIF1_9AGAR</name>
<dbReference type="InParanoid" id="A0A409YIF1"/>
<feature type="compositionally biased region" description="Polar residues" evidence="1">
    <location>
        <begin position="658"/>
        <end position="674"/>
    </location>
</feature>